<evidence type="ECO:0000313" key="2">
    <source>
        <dbReference type="Proteomes" id="UP001610818"/>
    </source>
</evidence>
<protein>
    <submittedName>
        <fullName evidence="1">Uncharacterized protein</fullName>
    </submittedName>
</protein>
<name>A0ABW7QJB5_9ACTN</name>
<accession>A0ABW7QJB5</accession>
<dbReference type="EMBL" id="JBIRGQ010000001">
    <property type="protein sequence ID" value="MFH8544290.1"/>
    <property type="molecule type" value="Genomic_DNA"/>
</dbReference>
<dbReference type="RefSeq" id="WP_397707835.1">
    <property type="nucleotide sequence ID" value="NZ_JBIRGN010000001.1"/>
</dbReference>
<reference evidence="1 2" key="1">
    <citation type="submission" date="2024-10" db="EMBL/GenBank/DDBJ databases">
        <title>The Natural Products Discovery Center: Release of the First 8490 Sequenced Strains for Exploring Actinobacteria Biosynthetic Diversity.</title>
        <authorList>
            <person name="Kalkreuter E."/>
            <person name="Kautsar S.A."/>
            <person name="Yang D."/>
            <person name="Bader C.D."/>
            <person name="Teijaro C.N."/>
            <person name="Fluegel L."/>
            <person name="Davis C.M."/>
            <person name="Simpson J.R."/>
            <person name="Lauterbach L."/>
            <person name="Steele A.D."/>
            <person name="Gui C."/>
            <person name="Meng S."/>
            <person name="Li G."/>
            <person name="Viehrig K."/>
            <person name="Ye F."/>
            <person name="Su P."/>
            <person name="Kiefer A.F."/>
            <person name="Nichols A."/>
            <person name="Cepeda A.J."/>
            <person name="Yan W."/>
            <person name="Fan B."/>
            <person name="Jiang Y."/>
            <person name="Adhikari A."/>
            <person name="Zheng C.-J."/>
            <person name="Schuster L."/>
            <person name="Cowan T.M."/>
            <person name="Smanski M.J."/>
            <person name="Chevrette M.G."/>
            <person name="De Carvalho L.P.S."/>
            <person name="Shen B."/>
        </authorList>
    </citation>
    <scope>NUCLEOTIDE SEQUENCE [LARGE SCALE GENOMIC DNA]</scope>
    <source>
        <strain evidence="1 2">NPDC017990</strain>
    </source>
</reference>
<comment type="caution">
    <text evidence="1">The sequence shown here is derived from an EMBL/GenBank/DDBJ whole genome shotgun (WGS) entry which is preliminary data.</text>
</comment>
<gene>
    <name evidence="1" type="ORF">ACH4F9_04670</name>
</gene>
<sequence>MATHQQGQLLTGAYWLEAAGHLGDECKWCMQLVPDSAKSEQRARQQAE</sequence>
<keyword evidence="2" id="KW-1185">Reference proteome</keyword>
<organism evidence="1 2">
    <name type="scientific">Streptomyces longisporoflavus</name>
    <dbReference type="NCBI Taxonomy" id="28044"/>
    <lineage>
        <taxon>Bacteria</taxon>
        <taxon>Bacillati</taxon>
        <taxon>Actinomycetota</taxon>
        <taxon>Actinomycetes</taxon>
        <taxon>Kitasatosporales</taxon>
        <taxon>Streptomycetaceae</taxon>
        <taxon>Streptomyces</taxon>
    </lineage>
</organism>
<proteinExistence type="predicted"/>
<evidence type="ECO:0000313" key="1">
    <source>
        <dbReference type="EMBL" id="MFH8544290.1"/>
    </source>
</evidence>
<dbReference type="Proteomes" id="UP001610818">
    <property type="component" value="Unassembled WGS sequence"/>
</dbReference>